<name>A0A816HQY0_9BILA</name>
<sequence>MGRFANPRVAGCRQPGDPGSAGQ</sequence>
<evidence type="ECO:0000313" key="3">
    <source>
        <dbReference type="EMBL" id="CAF4054973.1"/>
    </source>
</evidence>
<dbReference type="Proteomes" id="UP000663829">
    <property type="component" value="Unassembled WGS sequence"/>
</dbReference>
<evidence type="ECO:0000313" key="4">
    <source>
        <dbReference type="Proteomes" id="UP000663829"/>
    </source>
</evidence>
<evidence type="ECO:0000256" key="1">
    <source>
        <dbReference type="SAM" id="MobiDB-lite"/>
    </source>
</evidence>
<feature type="region of interest" description="Disordered" evidence="1">
    <location>
        <begin position="1"/>
        <end position="23"/>
    </location>
</feature>
<accession>A0A816HQY0</accession>
<proteinExistence type="predicted"/>
<dbReference type="Proteomes" id="UP000681722">
    <property type="component" value="Unassembled WGS sequence"/>
</dbReference>
<reference evidence="2" key="1">
    <citation type="submission" date="2021-02" db="EMBL/GenBank/DDBJ databases">
        <authorList>
            <person name="Nowell W R."/>
        </authorList>
    </citation>
    <scope>NUCLEOTIDE SEQUENCE</scope>
</reference>
<gene>
    <name evidence="2" type="ORF">GPM918_LOCUS46804</name>
    <name evidence="3" type="ORF">SRO942_LOCUS27232</name>
</gene>
<dbReference type="EMBL" id="CAJNOQ010074369">
    <property type="protein sequence ID" value="CAF1688597.1"/>
    <property type="molecule type" value="Genomic_DNA"/>
</dbReference>
<comment type="caution">
    <text evidence="2">The sequence shown here is derived from an EMBL/GenBank/DDBJ whole genome shotgun (WGS) entry which is preliminary data.</text>
</comment>
<dbReference type="AlphaFoldDB" id="A0A816HQY0"/>
<dbReference type="EMBL" id="CAJOBC010022322">
    <property type="protein sequence ID" value="CAF4054973.1"/>
    <property type="molecule type" value="Genomic_DNA"/>
</dbReference>
<organism evidence="2 4">
    <name type="scientific">Didymodactylos carnosus</name>
    <dbReference type="NCBI Taxonomy" id="1234261"/>
    <lineage>
        <taxon>Eukaryota</taxon>
        <taxon>Metazoa</taxon>
        <taxon>Spiralia</taxon>
        <taxon>Gnathifera</taxon>
        <taxon>Rotifera</taxon>
        <taxon>Eurotatoria</taxon>
        <taxon>Bdelloidea</taxon>
        <taxon>Philodinida</taxon>
        <taxon>Philodinidae</taxon>
        <taxon>Didymodactylos</taxon>
    </lineage>
</organism>
<evidence type="ECO:0000313" key="2">
    <source>
        <dbReference type="EMBL" id="CAF1688597.1"/>
    </source>
</evidence>
<feature type="non-terminal residue" evidence="2">
    <location>
        <position position="23"/>
    </location>
</feature>
<protein>
    <submittedName>
        <fullName evidence="2">Uncharacterized protein</fullName>
    </submittedName>
</protein>
<keyword evidence="4" id="KW-1185">Reference proteome</keyword>